<dbReference type="PANTHER" id="PTHR21310">
    <property type="entry name" value="AMINOGLYCOSIDE PHOSPHOTRANSFERASE-RELATED-RELATED"/>
    <property type="match status" value="1"/>
</dbReference>
<dbReference type="AlphaFoldDB" id="A0A395GQ65"/>
<evidence type="ECO:0000313" key="3">
    <source>
        <dbReference type="Proteomes" id="UP000249402"/>
    </source>
</evidence>
<evidence type="ECO:0000259" key="1">
    <source>
        <dbReference type="Pfam" id="PF01636"/>
    </source>
</evidence>
<dbReference type="SUPFAM" id="SSF56112">
    <property type="entry name" value="Protein kinase-like (PK-like)"/>
    <property type="match status" value="1"/>
</dbReference>
<evidence type="ECO:0000313" key="2">
    <source>
        <dbReference type="EMBL" id="RAK97506.1"/>
    </source>
</evidence>
<name>A0A395GQ65_9EURO</name>
<dbReference type="RefSeq" id="XP_025571834.1">
    <property type="nucleotide sequence ID" value="XM_025723393.1"/>
</dbReference>
<organism evidence="2 3">
    <name type="scientific">Aspergillus ibericus CBS 121593</name>
    <dbReference type="NCBI Taxonomy" id="1448316"/>
    <lineage>
        <taxon>Eukaryota</taxon>
        <taxon>Fungi</taxon>
        <taxon>Dikarya</taxon>
        <taxon>Ascomycota</taxon>
        <taxon>Pezizomycotina</taxon>
        <taxon>Eurotiomycetes</taxon>
        <taxon>Eurotiomycetidae</taxon>
        <taxon>Eurotiales</taxon>
        <taxon>Aspergillaceae</taxon>
        <taxon>Aspergillus</taxon>
        <taxon>Aspergillus subgen. Circumdati</taxon>
    </lineage>
</organism>
<sequence>QLKGYLDELRALPSSGYIGSADSGPVTDTILERYHTQGPFDSEEAFNTAIISAFIAMEPRRHIKNFLTGMLSQNTHRIVFTHGDFRLANIMVHDGHVTGIVDWEYSGWYPRILGILPGTLCVALAA</sequence>
<keyword evidence="3" id="KW-1185">Reference proteome</keyword>
<dbReference type="InterPro" id="IPR011009">
    <property type="entry name" value="Kinase-like_dom_sf"/>
</dbReference>
<dbReference type="PANTHER" id="PTHR21310:SF58">
    <property type="entry name" value="AMINOGLYCOSIDE PHOSPHOTRANSFERASE DOMAIN-CONTAINING PROTEIN"/>
    <property type="match status" value="1"/>
</dbReference>
<dbReference type="GeneID" id="37228258"/>
<dbReference type="Pfam" id="PF01636">
    <property type="entry name" value="APH"/>
    <property type="match status" value="1"/>
</dbReference>
<dbReference type="InterPro" id="IPR051678">
    <property type="entry name" value="AGP_Transferase"/>
</dbReference>
<gene>
    <name evidence="2" type="ORF">BO80DRAFT_482083</name>
</gene>
<dbReference type="EMBL" id="KZ824462">
    <property type="protein sequence ID" value="RAK97506.1"/>
    <property type="molecule type" value="Genomic_DNA"/>
</dbReference>
<feature type="domain" description="Aminoglycoside phosphotransferase" evidence="1">
    <location>
        <begin position="75"/>
        <end position="112"/>
    </location>
</feature>
<dbReference type="InterPro" id="IPR002575">
    <property type="entry name" value="Aminoglycoside_PTrfase"/>
</dbReference>
<proteinExistence type="predicted"/>
<protein>
    <recommendedName>
        <fullName evidence="1">Aminoglycoside phosphotransferase domain-containing protein</fullName>
    </recommendedName>
</protein>
<dbReference type="OrthoDB" id="2906425at2759"/>
<dbReference type="Proteomes" id="UP000249402">
    <property type="component" value="Unassembled WGS sequence"/>
</dbReference>
<feature type="non-terminal residue" evidence="2">
    <location>
        <position position="1"/>
    </location>
</feature>
<reference evidence="2 3" key="1">
    <citation type="submission" date="2018-02" db="EMBL/GenBank/DDBJ databases">
        <title>The genomes of Aspergillus section Nigri reveals drivers in fungal speciation.</title>
        <authorList>
            <consortium name="DOE Joint Genome Institute"/>
            <person name="Vesth T.C."/>
            <person name="Nybo J."/>
            <person name="Theobald S."/>
            <person name="Brandl J."/>
            <person name="Frisvad J.C."/>
            <person name="Nielsen K.F."/>
            <person name="Lyhne E.K."/>
            <person name="Kogle M.E."/>
            <person name="Kuo A."/>
            <person name="Riley R."/>
            <person name="Clum A."/>
            <person name="Nolan M."/>
            <person name="Lipzen A."/>
            <person name="Salamov A."/>
            <person name="Henrissat B."/>
            <person name="Wiebenga A."/>
            <person name="De vries R.P."/>
            <person name="Grigoriev I.V."/>
            <person name="Mortensen U.H."/>
            <person name="Andersen M.R."/>
            <person name="Baker S.E."/>
        </authorList>
    </citation>
    <scope>NUCLEOTIDE SEQUENCE [LARGE SCALE GENOMIC DNA]</scope>
    <source>
        <strain evidence="2 3">CBS 121593</strain>
    </source>
</reference>
<dbReference type="Gene3D" id="3.90.1200.10">
    <property type="match status" value="1"/>
</dbReference>
<dbReference type="VEuPathDB" id="FungiDB:BO80DRAFT_482083"/>
<accession>A0A395GQ65</accession>